<keyword evidence="1" id="KW-0812">Transmembrane</keyword>
<feature type="transmembrane region" description="Helical" evidence="1">
    <location>
        <begin position="175"/>
        <end position="203"/>
    </location>
</feature>
<proteinExistence type="predicted"/>
<feature type="transmembrane region" description="Helical" evidence="1">
    <location>
        <begin position="215"/>
        <end position="238"/>
    </location>
</feature>
<sequence>MITERFEVPSRFRNTGIVLLVIGIATLLGGLLGLLTGNEHDQTRFWIVLLQNSVFFLFITAASIFIQAAAGLAQGGWIVSYRRVPEAIGANVWIFGVIALVVLFSIVFGLGDHNPIFHWVHPHGDKVLEGKSAFLNKGMFAGFSIVTVALWSWFGRKFRAMSLAQEVAPRNSTKIYWKMVALSGAFLFVYALTMMSTVPWYWIMSIDAHWYSTLFSWYVFASSFVSGMALILLFVVFLKNRGNLEIVTKEHIHDLGKFMFAFSIFWTYLWFAQFMLIWYANMPEETTYFKIRMQGPYSFFFFANLVLNFVMPILILMTRPSKRNYFTVVFMAMTIIFGHWIDFYVMTMPGPMQENWHMSWYEMGIPAGFIGILMLAVAKTISKANVIPVNNPLLKETLIHVS</sequence>
<feature type="transmembrane region" description="Helical" evidence="1">
    <location>
        <begin position="134"/>
        <end position="154"/>
    </location>
</feature>
<comment type="caution">
    <text evidence="2">The sequence shown here is derived from an EMBL/GenBank/DDBJ whole genome shotgun (WGS) entry which is preliminary data.</text>
</comment>
<feature type="transmembrane region" description="Helical" evidence="1">
    <location>
        <begin position="92"/>
        <end position="111"/>
    </location>
</feature>
<protein>
    <submittedName>
        <fullName evidence="2">Quinol:cytochrome c oxidoreductase quinone-binding subunit 2</fullName>
    </submittedName>
</protein>
<dbReference type="Proteomes" id="UP000240572">
    <property type="component" value="Unassembled WGS sequence"/>
</dbReference>
<keyword evidence="1" id="KW-0472">Membrane</keyword>
<keyword evidence="3" id="KW-1185">Reference proteome</keyword>
<evidence type="ECO:0000313" key="2">
    <source>
        <dbReference type="EMBL" id="PSK93908.1"/>
    </source>
</evidence>
<reference evidence="2 3" key="1">
    <citation type="submission" date="2018-03" db="EMBL/GenBank/DDBJ databases">
        <title>Genomic Encyclopedia of Type Strains, Phase III (KMG-III): the genomes of soil and plant-associated and newly described type strains.</title>
        <authorList>
            <person name="Whitman W."/>
        </authorList>
    </citation>
    <scope>NUCLEOTIDE SEQUENCE [LARGE SCALE GENOMIC DNA]</scope>
    <source>
        <strain evidence="2 3">CGMCC 1.12700</strain>
    </source>
</reference>
<keyword evidence="1" id="KW-1133">Transmembrane helix</keyword>
<dbReference type="OrthoDB" id="140980at2"/>
<organism evidence="2 3">
    <name type="scientific">Taibaiella chishuiensis</name>
    <dbReference type="NCBI Taxonomy" id="1434707"/>
    <lineage>
        <taxon>Bacteria</taxon>
        <taxon>Pseudomonadati</taxon>
        <taxon>Bacteroidota</taxon>
        <taxon>Chitinophagia</taxon>
        <taxon>Chitinophagales</taxon>
        <taxon>Chitinophagaceae</taxon>
        <taxon>Taibaiella</taxon>
    </lineage>
</organism>
<gene>
    <name evidence="2" type="ORF">B0I18_10157</name>
</gene>
<accession>A0A2P8D9K4</accession>
<feature type="transmembrane region" description="Helical" evidence="1">
    <location>
        <begin position="258"/>
        <end position="279"/>
    </location>
</feature>
<feature type="transmembrane region" description="Helical" evidence="1">
    <location>
        <begin position="299"/>
        <end position="318"/>
    </location>
</feature>
<evidence type="ECO:0000313" key="3">
    <source>
        <dbReference type="Proteomes" id="UP000240572"/>
    </source>
</evidence>
<dbReference type="EMBL" id="PYGD01000001">
    <property type="protein sequence ID" value="PSK93908.1"/>
    <property type="molecule type" value="Genomic_DNA"/>
</dbReference>
<feature type="transmembrane region" description="Helical" evidence="1">
    <location>
        <begin position="358"/>
        <end position="378"/>
    </location>
</feature>
<dbReference type="RefSeq" id="WP_106520652.1">
    <property type="nucleotide sequence ID" value="NZ_PYGD01000001.1"/>
</dbReference>
<name>A0A2P8D9K4_9BACT</name>
<evidence type="ECO:0000256" key="1">
    <source>
        <dbReference type="SAM" id="Phobius"/>
    </source>
</evidence>
<feature type="transmembrane region" description="Helical" evidence="1">
    <location>
        <begin position="55"/>
        <end position="80"/>
    </location>
</feature>
<dbReference type="PANTHER" id="PTHR43044:SF1">
    <property type="entry name" value="QUINOL:CYTOCHROME C OXIDOREDUCTASE QUINONE-BINDING SUBUNIT 2"/>
    <property type="match status" value="1"/>
</dbReference>
<dbReference type="AlphaFoldDB" id="A0A2P8D9K4"/>
<feature type="transmembrane region" description="Helical" evidence="1">
    <location>
        <begin position="12"/>
        <end position="35"/>
    </location>
</feature>
<dbReference type="PANTHER" id="PTHR43044">
    <property type="match status" value="1"/>
</dbReference>
<feature type="transmembrane region" description="Helical" evidence="1">
    <location>
        <begin position="325"/>
        <end position="346"/>
    </location>
</feature>